<dbReference type="EMBL" id="CP045503">
    <property type="protein sequence ID" value="QPG58761.1"/>
    <property type="molecule type" value="Genomic_DNA"/>
</dbReference>
<reference evidence="1" key="1">
    <citation type="submission" date="2021-07" db="EMBL/GenBank/DDBJ databases">
        <title>Shewanella sp. YLB-07 whole genome sequence.</title>
        <authorList>
            <person name="Yu L."/>
        </authorList>
    </citation>
    <scope>NUCLEOTIDE SEQUENCE</scope>
    <source>
        <strain evidence="1">YLB-08</strain>
    </source>
</reference>
<organism evidence="1 2">
    <name type="scientific">Shewanella eurypsychrophilus</name>
    <dbReference type="NCBI Taxonomy" id="2593656"/>
    <lineage>
        <taxon>Bacteria</taxon>
        <taxon>Pseudomonadati</taxon>
        <taxon>Pseudomonadota</taxon>
        <taxon>Gammaproteobacteria</taxon>
        <taxon>Alteromonadales</taxon>
        <taxon>Shewanellaceae</taxon>
        <taxon>Shewanella</taxon>
    </lineage>
</organism>
<evidence type="ECO:0000313" key="1">
    <source>
        <dbReference type="EMBL" id="QPG58761.1"/>
    </source>
</evidence>
<dbReference type="Gene3D" id="3.90.550.10">
    <property type="entry name" value="Spore Coat Polysaccharide Biosynthesis Protein SpsA, Chain A"/>
    <property type="match status" value="1"/>
</dbReference>
<keyword evidence="2" id="KW-1185">Reference proteome</keyword>
<protein>
    <submittedName>
        <fullName evidence="1">Acylneuraminate cytidylyltransferase family protein</fullName>
    </submittedName>
</protein>
<keyword evidence="1" id="KW-0548">Nucleotidyltransferase</keyword>
<proteinExistence type="predicted"/>
<dbReference type="PANTHER" id="PTHR21485">
    <property type="entry name" value="HAD SUPERFAMILY MEMBERS CMAS AND KDSC"/>
    <property type="match status" value="1"/>
</dbReference>
<dbReference type="InterPro" id="IPR050793">
    <property type="entry name" value="CMP-NeuNAc_synthase"/>
</dbReference>
<accession>A0ABX6VE49</accession>
<dbReference type="RefSeq" id="WP_195873093.1">
    <property type="nucleotide sequence ID" value="NZ_CP045503.2"/>
</dbReference>
<gene>
    <name evidence="1" type="ORF">FM038_016050</name>
</gene>
<dbReference type="CDD" id="cd02513">
    <property type="entry name" value="CMP-NeuAc_Synthase"/>
    <property type="match status" value="1"/>
</dbReference>
<dbReference type="SUPFAM" id="SSF53448">
    <property type="entry name" value="Nucleotide-diphospho-sugar transferases"/>
    <property type="match status" value="1"/>
</dbReference>
<dbReference type="Pfam" id="PF02348">
    <property type="entry name" value="CTP_transf_3"/>
    <property type="match status" value="1"/>
</dbReference>
<dbReference type="InterPro" id="IPR003329">
    <property type="entry name" value="Cytidylyl_trans"/>
</dbReference>
<dbReference type="InterPro" id="IPR029044">
    <property type="entry name" value="Nucleotide-diphossugar_trans"/>
</dbReference>
<evidence type="ECO:0000313" key="2">
    <source>
        <dbReference type="Proteomes" id="UP000316416"/>
    </source>
</evidence>
<sequence length="244" mass="26948">MNRKVLALIPARAGSQRLVGKNIKPLHGKPLIAWSITVALSTPGITDVVVTTDCDDIAAISKVFGAEVPFLRPAHLATPHASSIDVVIHGIESMSKLGKNYDYVLLLQPTSPLREARDIEAALSLIENGRVNGVVSVCECEHSPLWSNVLPDSNSLEDFIPEELNDVRSQDLPRYYRFNGAIYLYKIESLMKSRSLFLAPEVVALPMVQENSIDIDNELDFKLAQLILEQRIKQTDKSNEGVSC</sequence>
<dbReference type="PANTHER" id="PTHR21485:SF6">
    <property type="entry name" value="N-ACYLNEURAMINATE CYTIDYLYLTRANSFERASE-RELATED"/>
    <property type="match status" value="1"/>
</dbReference>
<name>A0ABX6VE49_9GAMM</name>
<dbReference type="Proteomes" id="UP000316416">
    <property type="component" value="Chromosome"/>
</dbReference>
<dbReference type="GO" id="GO:0016779">
    <property type="term" value="F:nucleotidyltransferase activity"/>
    <property type="evidence" value="ECO:0007669"/>
    <property type="project" value="UniProtKB-KW"/>
</dbReference>
<keyword evidence="1" id="KW-0808">Transferase</keyword>